<evidence type="ECO:0000313" key="4">
    <source>
        <dbReference type="Proteomes" id="UP000000599"/>
    </source>
</evidence>
<dbReference type="InterPro" id="IPR036279">
    <property type="entry name" value="5-3_exonuclease_C_sf"/>
</dbReference>
<evidence type="ECO:0000259" key="2">
    <source>
        <dbReference type="SMART" id="SM00484"/>
    </source>
</evidence>
<gene>
    <name evidence="3" type="ordered locus">DEHA2E18524g</name>
</gene>
<dbReference type="InterPro" id="IPR006086">
    <property type="entry name" value="XPG-I_dom"/>
</dbReference>
<dbReference type="AlphaFoldDB" id="Q6BNW3"/>
<feature type="compositionally biased region" description="Polar residues" evidence="1">
    <location>
        <begin position="781"/>
        <end position="798"/>
    </location>
</feature>
<dbReference type="InParanoid" id="Q6BNW3"/>
<reference evidence="3 4" key="1">
    <citation type="journal article" date="2004" name="Nature">
        <title>Genome evolution in yeasts.</title>
        <authorList>
            <consortium name="Genolevures"/>
            <person name="Dujon B."/>
            <person name="Sherman D."/>
            <person name="Fischer G."/>
            <person name="Durrens P."/>
            <person name="Casaregola S."/>
            <person name="Lafontaine I."/>
            <person name="de Montigny J."/>
            <person name="Marck C."/>
            <person name="Neuveglise C."/>
            <person name="Talla E."/>
            <person name="Goffard N."/>
            <person name="Frangeul L."/>
            <person name="Aigle M."/>
            <person name="Anthouard V."/>
            <person name="Babour A."/>
            <person name="Barbe V."/>
            <person name="Barnay S."/>
            <person name="Blanchin S."/>
            <person name="Beckerich J.M."/>
            <person name="Beyne E."/>
            <person name="Bleykasten C."/>
            <person name="Boisrame A."/>
            <person name="Boyer J."/>
            <person name="Cattolico L."/>
            <person name="Confanioleri F."/>
            <person name="de Daruvar A."/>
            <person name="Despons L."/>
            <person name="Fabre E."/>
            <person name="Fairhead C."/>
            <person name="Ferry-Dumazet H."/>
            <person name="Groppi A."/>
            <person name="Hantraye F."/>
            <person name="Hennequin C."/>
            <person name="Jauniaux N."/>
            <person name="Joyet P."/>
            <person name="Kachouri R."/>
            <person name="Kerrest A."/>
            <person name="Koszul R."/>
            <person name="Lemaire M."/>
            <person name="Lesur I."/>
            <person name="Ma L."/>
            <person name="Muller H."/>
            <person name="Nicaud J.M."/>
            <person name="Nikolski M."/>
            <person name="Oztas S."/>
            <person name="Ozier-Kalogeropoulos O."/>
            <person name="Pellenz S."/>
            <person name="Potier S."/>
            <person name="Richard G.F."/>
            <person name="Straub M.L."/>
            <person name="Suleau A."/>
            <person name="Swennene D."/>
            <person name="Tekaia F."/>
            <person name="Wesolowski-Louvel M."/>
            <person name="Westhof E."/>
            <person name="Wirth B."/>
            <person name="Zeniou-Meyer M."/>
            <person name="Zivanovic I."/>
            <person name="Bolotin-Fukuhara M."/>
            <person name="Thierry A."/>
            <person name="Bouchier C."/>
            <person name="Caudron B."/>
            <person name="Scarpelli C."/>
            <person name="Gaillardin C."/>
            <person name="Weissenbach J."/>
            <person name="Wincker P."/>
            <person name="Souciet J.L."/>
        </authorList>
    </citation>
    <scope>NUCLEOTIDE SEQUENCE [LARGE SCALE GENOMIC DNA]</scope>
    <source>
        <strain evidence="4">ATCC 36239 / CBS 767 / BCRC 21394 / JCM 1990 / NBRC 0083 / IGC 2968</strain>
    </source>
</reference>
<dbReference type="PANTHER" id="PTHR11081">
    <property type="entry name" value="FLAP ENDONUCLEASE FAMILY MEMBER"/>
    <property type="match status" value="1"/>
</dbReference>
<dbReference type="RefSeq" id="XP_460107.2">
    <property type="nucleotide sequence ID" value="XM_460107.1"/>
</dbReference>
<name>Q6BNW3_DEBHA</name>
<dbReference type="CDD" id="cd09870">
    <property type="entry name" value="PIN_YEN1"/>
    <property type="match status" value="1"/>
</dbReference>
<accession>Q6BNW3</accession>
<keyword evidence="4" id="KW-1185">Reference proteome</keyword>
<evidence type="ECO:0000313" key="3">
    <source>
        <dbReference type="EMBL" id="CAG88374.2"/>
    </source>
</evidence>
<dbReference type="GO" id="GO:0017108">
    <property type="term" value="F:5'-flap endonuclease activity"/>
    <property type="evidence" value="ECO:0007669"/>
    <property type="project" value="TreeGrafter"/>
</dbReference>
<feature type="region of interest" description="Disordered" evidence="1">
    <location>
        <begin position="598"/>
        <end position="645"/>
    </location>
</feature>
<dbReference type="eggNOG" id="KOG2520">
    <property type="taxonomic scope" value="Eukaryota"/>
</dbReference>
<organism evidence="3 4">
    <name type="scientific">Debaryomyces hansenii (strain ATCC 36239 / CBS 767 / BCRC 21394 / JCM 1990 / NBRC 0083 / IGC 2968)</name>
    <name type="common">Yeast</name>
    <name type="synonym">Torulaspora hansenii</name>
    <dbReference type="NCBI Taxonomy" id="284592"/>
    <lineage>
        <taxon>Eukaryota</taxon>
        <taxon>Fungi</taxon>
        <taxon>Dikarya</taxon>
        <taxon>Ascomycota</taxon>
        <taxon>Saccharomycotina</taxon>
        <taxon>Pichiomycetes</taxon>
        <taxon>Debaryomycetaceae</taxon>
        <taxon>Debaryomyces</taxon>
    </lineage>
</organism>
<dbReference type="HOGENOM" id="CLU_015323_0_0_1"/>
<proteinExistence type="predicted"/>
<evidence type="ECO:0000256" key="1">
    <source>
        <dbReference type="SAM" id="MobiDB-lite"/>
    </source>
</evidence>
<dbReference type="STRING" id="284592.Q6BNW3"/>
<dbReference type="SUPFAM" id="SSF88723">
    <property type="entry name" value="PIN domain-like"/>
    <property type="match status" value="1"/>
</dbReference>
<dbReference type="Proteomes" id="UP000000599">
    <property type="component" value="Chromosome E"/>
</dbReference>
<dbReference type="GeneID" id="2902794"/>
<dbReference type="Pfam" id="PF00867">
    <property type="entry name" value="XPG_I"/>
    <property type="match status" value="1"/>
</dbReference>
<dbReference type="InterPro" id="IPR006084">
    <property type="entry name" value="XPG/Rad2"/>
</dbReference>
<protein>
    <submittedName>
        <fullName evidence="3">DEHA2E18524p</fullName>
    </submittedName>
</protein>
<dbReference type="KEGG" id="dha:DEHA2E18524g"/>
<dbReference type="GO" id="GO:0005737">
    <property type="term" value="C:cytoplasm"/>
    <property type="evidence" value="ECO:0007669"/>
    <property type="project" value="TreeGrafter"/>
</dbReference>
<dbReference type="PRINTS" id="PR00853">
    <property type="entry name" value="XPGRADSUPER"/>
</dbReference>
<sequence>MGITDLWSILAPGFDPRIPFPIFVSEFINKYGRTPRIAIDAYMFIFQSNHSNLQGAEVENDIQVRNIMSKLMYLTSLSVSYVVVFDGRYKPQKLRHNEDVYHCISYDDQLNGFKKISFKNENYIEDSLCTPLINRLIEIFRVNKIDFIQSPGEAEAECAMLQKFGVVDFVLTKDTDVFVFGATKVLRNFSRSEQDLSVSSTSNAVKDYYVTPVDMTKVAKETGLDYQRLILVATLRGGDYSNGMNNIGITRATKIALCGTKFATFYHLSPRKIKKKGEIKFYEPLPDFAKLLVDCFIDRACLNAFDPFASIKGARIRRMELEGFTNLLNQCINSRSRDIFDMDIKFPSSLFIDEYFTLLYLFPIVSPRLFKFVPHTLSFSELNAINNDLTVPESCFMHASEPKTWIESVSRFNDMLEDKNIGSSVLSMSTDKLGNARIINCTSKNSQNFCGRRSKYMIPDGYRYNIKSIITKLISWLSEVPILREMIKITNKKSFNHIEFLMLKFEPERIKDVLFNSNDLPKMFSENENKNKNEKLSPPKDKLESLWLPRNLVELINSEMVQDYEISVTAHEKEKIKRSPRKYKTIQRTTLDTLGLASHQHGTNEFSKENNNTNIKTQGSPSKTMGSTRAKSTSPKKHTSLPGQSLVTSFFPSYKHIKEDNPFIETDSQINKLDSLFVKDRYEGKKEIQNNKTSIQYGKLNLEKLLNSSLHYEEPSSNEDMTGSPKRKAPSLAQDISSLQSSPSKRLRIKEKMHLSTDSSPMKQHSIFEPHDGASLVPVQDQGSSSPKTMLETTNNRGMSETRANSVYTALDIIQISDTDSDIDSSSLMEINLSTFQNKS</sequence>
<dbReference type="SUPFAM" id="SSF47807">
    <property type="entry name" value="5' to 3' exonuclease, C-terminal subdomain"/>
    <property type="match status" value="1"/>
</dbReference>
<feature type="compositionally biased region" description="Polar residues" evidence="1">
    <location>
        <begin position="600"/>
        <end position="633"/>
    </location>
</feature>
<dbReference type="GO" id="GO:0006281">
    <property type="term" value="P:DNA repair"/>
    <property type="evidence" value="ECO:0007669"/>
    <property type="project" value="UniProtKB-ARBA"/>
</dbReference>
<feature type="region of interest" description="Disordered" evidence="1">
    <location>
        <begin position="712"/>
        <end position="798"/>
    </location>
</feature>
<dbReference type="InterPro" id="IPR029060">
    <property type="entry name" value="PIN-like_dom_sf"/>
</dbReference>
<feature type="domain" description="XPG-I" evidence="2">
    <location>
        <begin position="141"/>
        <end position="224"/>
    </location>
</feature>
<dbReference type="OMA" id="MGIVNAK"/>
<feature type="compositionally biased region" description="Polar residues" evidence="1">
    <location>
        <begin position="734"/>
        <end position="744"/>
    </location>
</feature>
<dbReference type="SMART" id="SM00484">
    <property type="entry name" value="XPGI"/>
    <property type="match status" value="1"/>
</dbReference>
<dbReference type="EMBL" id="CR382137">
    <property type="protein sequence ID" value="CAG88374.2"/>
    <property type="molecule type" value="Genomic_DNA"/>
</dbReference>
<dbReference type="VEuPathDB" id="FungiDB:DEHA2E18524g"/>
<dbReference type="PANTHER" id="PTHR11081:SF72">
    <property type="entry name" value="HOLLIDAY JUNCTION RESOLVASE YEN1"/>
    <property type="match status" value="1"/>
</dbReference>
<dbReference type="GO" id="GO:0008409">
    <property type="term" value="F:5'-3' exonuclease activity"/>
    <property type="evidence" value="ECO:0007669"/>
    <property type="project" value="TreeGrafter"/>
</dbReference>
<dbReference type="Gene3D" id="3.40.50.1010">
    <property type="entry name" value="5'-nuclease"/>
    <property type="match status" value="1"/>
</dbReference>
<dbReference type="OrthoDB" id="2959108at2759"/>
<dbReference type="FunCoup" id="Q6BNW3">
    <property type="interactions" value="79"/>
</dbReference>
<dbReference type="GO" id="GO:0005634">
    <property type="term" value="C:nucleus"/>
    <property type="evidence" value="ECO:0007669"/>
    <property type="project" value="TreeGrafter"/>
</dbReference>